<dbReference type="PROSITE" id="PS50893">
    <property type="entry name" value="ABC_TRANSPORTER_2"/>
    <property type="match status" value="1"/>
</dbReference>
<dbReference type="Pfam" id="PF00005">
    <property type="entry name" value="ABC_tran"/>
    <property type="match status" value="1"/>
</dbReference>
<dbReference type="Gene3D" id="3.40.50.300">
    <property type="entry name" value="P-loop containing nucleotide triphosphate hydrolases"/>
    <property type="match status" value="1"/>
</dbReference>
<evidence type="ECO:0000256" key="2">
    <source>
        <dbReference type="ARBA" id="ARBA00022741"/>
    </source>
</evidence>
<keyword evidence="3 6" id="KW-0067">ATP-binding</keyword>
<reference evidence="6 7" key="1">
    <citation type="submission" date="2016-10" db="EMBL/GenBank/DDBJ databases">
        <authorList>
            <person name="de Groot N.N."/>
        </authorList>
    </citation>
    <scope>NUCLEOTIDE SEQUENCE [LARGE SCALE GENOMIC DNA]</scope>
    <source>
        <strain evidence="6 7">OGL-20</strain>
    </source>
</reference>
<dbReference type="AlphaFoldDB" id="A0A1I0MKZ4"/>
<dbReference type="InterPro" id="IPR017871">
    <property type="entry name" value="ABC_transporter-like_CS"/>
</dbReference>
<feature type="domain" description="ABC transporter" evidence="5">
    <location>
        <begin position="3"/>
        <end position="225"/>
    </location>
</feature>
<evidence type="ECO:0000256" key="3">
    <source>
        <dbReference type="ARBA" id="ARBA00022840"/>
    </source>
</evidence>
<dbReference type="CDD" id="cd03230">
    <property type="entry name" value="ABC_DR_subfamily_A"/>
    <property type="match status" value="1"/>
</dbReference>
<accession>A0A1I0MKZ4</accession>
<protein>
    <submittedName>
        <fullName evidence="6">ABC-2 type transport system ATP-binding protein</fullName>
    </submittedName>
</protein>
<dbReference type="SUPFAM" id="SSF52540">
    <property type="entry name" value="P-loop containing nucleoside triphosphate hydrolases"/>
    <property type="match status" value="1"/>
</dbReference>
<dbReference type="GO" id="GO:0005524">
    <property type="term" value="F:ATP binding"/>
    <property type="evidence" value="ECO:0007669"/>
    <property type="project" value="UniProtKB-KW"/>
</dbReference>
<dbReference type="Proteomes" id="UP000182125">
    <property type="component" value="Unassembled WGS sequence"/>
</dbReference>
<keyword evidence="1" id="KW-0813">Transport</keyword>
<keyword evidence="2" id="KW-0547">Nucleotide-binding</keyword>
<dbReference type="SMART" id="SM00382">
    <property type="entry name" value="AAA"/>
    <property type="match status" value="1"/>
</dbReference>
<evidence type="ECO:0000313" key="6">
    <source>
        <dbReference type="EMBL" id="SEV88739.1"/>
    </source>
</evidence>
<dbReference type="PROSITE" id="PS00211">
    <property type="entry name" value="ABC_TRANSPORTER_1"/>
    <property type="match status" value="1"/>
</dbReference>
<dbReference type="GO" id="GO:0016887">
    <property type="term" value="F:ATP hydrolysis activity"/>
    <property type="evidence" value="ECO:0007669"/>
    <property type="project" value="InterPro"/>
</dbReference>
<proteinExistence type="predicted"/>
<evidence type="ECO:0000256" key="1">
    <source>
        <dbReference type="ARBA" id="ARBA00022448"/>
    </source>
</evidence>
<dbReference type="InterPro" id="IPR003593">
    <property type="entry name" value="AAA+_ATPase"/>
</dbReference>
<dbReference type="InterPro" id="IPR051782">
    <property type="entry name" value="ABC_Transporter_VariousFunc"/>
</dbReference>
<organism evidence="6 7">
    <name type="scientific">Thermococcus thioreducens</name>
    <dbReference type="NCBI Taxonomy" id="277988"/>
    <lineage>
        <taxon>Archaea</taxon>
        <taxon>Methanobacteriati</taxon>
        <taxon>Methanobacteriota</taxon>
        <taxon>Thermococci</taxon>
        <taxon>Thermococcales</taxon>
        <taxon>Thermococcaceae</taxon>
        <taxon>Thermococcus</taxon>
    </lineage>
</organism>
<evidence type="ECO:0000313" key="7">
    <source>
        <dbReference type="Proteomes" id="UP000182125"/>
    </source>
</evidence>
<dbReference type="PANTHER" id="PTHR42939:SF1">
    <property type="entry name" value="ABC TRANSPORTER ATP-BINDING PROTEIN ALBC-RELATED"/>
    <property type="match status" value="1"/>
</dbReference>
<name>A0A1I0MKZ4_9EURY</name>
<gene>
    <name evidence="6" type="ORF">SAMN05216170_0651</name>
</gene>
<dbReference type="InterPro" id="IPR027417">
    <property type="entry name" value="P-loop_NTPase"/>
</dbReference>
<feature type="region of interest" description="Disordered" evidence="4">
    <location>
        <begin position="223"/>
        <end position="259"/>
    </location>
</feature>
<dbReference type="EMBL" id="FOIW01000001">
    <property type="protein sequence ID" value="SEV88739.1"/>
    <property type="molecule type" value="Genomic_DNA"/>
</dbReference>
<dbReference type="InterPro" id="IPR003439">
    <property type="entry name" value="ABC_transporter-like_ATP-bd"/>
</dbReference>
<sequence>MIIEARDLKKHFGSIKALDGVTVDIPEGITLILGPNGGGKSTFLKLATGVYRPSAGEIRVFGEVPWNNGRLKARFGVAYDPPAFPQFVTGREWLTLFAESKGFGEEEVERVAELFEVMPFIDKRINGYSSGMLKRLSLAQAFVGKPELIFLDEPLANIDFDSMERVIEIIEGMKKTNFVVISHIWEPLIPIVDWVVVIGNGKLVLSGKVEEVQEEVEKLFKPKVGRSKRRGSEDAPSLGQEGRQTPSGGEPLEVEAPAR</sequence>
<evidence type="ECO:0000256" key="4">
    <source>
        <dbReference type="SAM" id="MobiDB-lite"/>
    </source>
</evidence>
<evidence type="ECO:0000259" key="5">
    <source>
        <dbReference type="PROSITE" id="PS50893"/>
    </source>
</evidence>
<dbReference type="PANTHER" id="PTHR42939">
    <property type="entry name" value="ABC TRANSPORTER ATP-BINDING PROTEIN ALBC-RELATED"/>
    <property type="match status" value="1"/>
</dbReference>